<keyword evidence="2" id="KW-1185">Reference proteome</keyword>
<evidence type="ECO:0000313" key="2">
    <source>
        <dbReference type="Proteomes" id="UP001060215"/>
    </source>
</evidence>
<gene>
    <name evidence="1" type="ORF">LOK49_LG14G02011</name>
</gene>
<comment type="caution">
    <text evidence="1">The sequence shown here is derived from an EMBL/GenBank/DDBJ whole genome shotgun (WGS) entry which is preliminary data.</text>
</comment>
<dbReference type="Proteomes" id="UP001060215">
    <property type="component" value="Chromosome 15"/>
</dbReference>
<dbReference type="EMBL" id="CM045772">
    <property type="protein sequence ID" value="KAI7986440.1"/>
    <property type="molecule type" value="Genomic_DNA"/>
</dbReference>
<sequence length="180" mass="21386">MIQDAKKLYKDLYHSNFPFEHCWNELRSQPKWMEDTTTKKPKSTKNASPATSTPCAPDSVNLENNDNYDVVERPIGRKAAKKNKAKDIGNNVTESPFVKLLEEIKVKNDITNEKKIEIFEKSYLQEERRIENEEMREERRLALEERREEERIMSLDTSIMPPLQAQYIRQRQMQILEKRN</sequence>
<evidence type="ECO:0000313" key="1">
    <source>
        <dbReference type="EMBL" id="KAI7986440.1"/>
    </source>
</evidence>
<accession>A0ACC0FDR7</accession>
<proteinExistence type="predicted"/>
<reference evidence="1 2" key="1">
    <citation type="journal article" date="2022" name="Plant J.">
        <title>Chromosome-level genome of Camellia lanceoleosa provides a valuable resource for understanding genome evolution and self-incompatibility.</title>
        <authorList>
            <person name="Gong W."/>
            <person name="Xiao S."/>
            <person name="Wang L."/>
            <person name="Liao Z."/>
            <person name="Chang Y."/>
            <person name="Mo W."/>
            <person name="Hu G."/>
            <person name="Li W."/>
            <person name="Zhao G."/>
            <person name="Zhu H."/>
            <person name="Hu X."/>
            <person name="Ji K."/>
            <person name="Xiang X."/>
            <person name="Song Q."/>
            <person name="Yuan D."/>
            <person name="Jin S."/>
            <person name="Zhang L."/>
        </authorList>
    </citation>
    <scope>NUCLEOTIDE SEQUENCE [LARGE SCALE GENOMIC DNA]</scope>
    <source>
        <strain evidence="1">SQ_2022a</strain>
    </source>
</reference>
<organism evidence="1 2">
    <name type="scientific">Camellia lanceoleosa</name>
    <dbReference type="NCBI Taxonomy" id="1840588"/>
    <lineage>
        <taxon>Eukaryota</taxon>
        <taxon>Viridiplantae</taxon>
        <taxon>Streptophyta</taxon>
        <taxon>Embryophyta</taxon>
        <taxon>Tracheophyta</taxon>
        <taxon>Spermatophyta</taxon>
        <taxon>Magnoliopsida</taxon>
        <taxon>eudicotyledons</taxon>
        <taxon>Gunneridae</taxon>
        <taxon>Pentapetalae</taxon>
        <taxon>asterids</taxon>
        <taxon>Ericales</taxon>
        <taxon>Theaceae</taxon>
        <taxon>Camellia</taxon>
    </lineage>
</organism>
<name>A0ACC0FDR7_9ERIC</name>
<protein>
    <submittedName>
        <fullName evidence="1">Glutathione S-transferase T2</fullName>
    </submittedName>
</protein>